<name>A0A6L2KP81_TANCI</name>
<protein>
    <submittedName>
        <fullName evidence="2">Uncharacterized protein</fullName>
    </submittedName>
</protein>
<sequence length="228" mass="25153">MACLKIYEAEVKCSSSAGTTTQNIVFVSTSNTDSTTEPVSTVASVFAVSAKMTVSSLPNVDSLSNAVIYSFFASQSSSPQLDNDDLKQIDADDLEEMDLKWQMAILTVASCSKACTKAYAQLQSHYDKLTADFWSDESLHPSLIYDRYQSGNRYHDVPPPYTGTFMPPKPDLVFNNAPNAVETDHSAFHVQLSPTKPDQDLSHTNRPSSPIIEDWVSDSEDEYETKTP</sequence>
<evidence type="ECO:0000313" key="2">
    <source>
        <dbReference type="EMBL" id="GEU50527.1"/>
    </source>
</evidence>
<dbReference type="EMBL" id="BKCJ010002728">
    <property type="protein sequence ID" value="GEU50527.1"/>
    <property type="molecule type" value="Genomic_DNA"/>
</dbReference>
<organism evidence="2">
    <name type="scientific">Tanacetum cinerariifolium</name>
    <name type="common">Dalmatian daisy</name>
    <name type="synonym">Chrysanthemum cinerariifolium</name>
    <dbReference type="NCBI Taxonomy" id="118510"/>
    <lineage>
        <taxon>Eukaryota</taxon>
        <taxon>Viridiplantae</taxon>
        <taxon>Streptophyta</taxon>
        <taxon>Embryophyta</taxon>
        <taxon>Tracheophyta</taxon>
        <taxon>Spermatophyta</taxon>
        <taxon>Magnoliopsida</taxon>
        <taxon>eudicotyledons</taxon>
        <taxon>Gunneridae</taxon>
        <taxon>Pentapetalae</taxon>
        <taxon>asterids</taxon>
        <taxon>campanulids</taxon>
        <taxon>Asterales</taxon>
        <taxon>Asteraceae</taxon>
        <taxon>Asteroideae</taxon>
        <taxon>Anthemideae</taxon>
        <taxon>Anthemidinae</taxon>
        <taxon>Tanacetum</taxon>
    </lineage>
</organism>
<proteinExistence type="predicted"/>
<feature type="compositionally biased region" description="Acidic residues" evidence="1">
    <location>
        <begin position="215"/>
        <end position="228"/>
    </location>
</feature>
<reference evidence="2" key="1">
    <citation type="journal article" date="2019" name="Sci. Rep.">
        <title>Draft genome of Tanacetum cinerariifolium, the natural source of mosquito coil.</title>
        <authorList>
            <person name="Yamashiro T."/>
            <person name="Shiraishi A."/>
            <person name="Satake H."/>
            <person name="Nakayama K."/>
        </authorList>
    </citation>
    <scope>NUCLEOTIDE SEQUENCE</scope>
</reference>
<evidence type="ECO:0000256" key="1">
    <source>
        <dbReference type="SAM" id="MobiDB-lite"/>
    </source>
</evidence>
<comment type="caution">
    <text evidence="2">The sequence shown here is derived from an EMBL/GenBank/DDBJ whole genome shotgun (WGS) entry which is preliminary data.</text>
</comment>
<feature type="region of interest" description="Disordered" evidence="1">
    <location>
        <begin position="192"/>
        <end position="228"/>
    </location>
</feature>
<accession>A0A6L2KP81</accession>
<gene>
    <name evidence="2" type="ORF">Tci_022505</name>
</gene>
<dbReference type="AlphaFoldDB" id="A0A6L2KP81"/>